<dbReference type="Gene3D" id="3.30.200.20">
    <property type="entry name" value="Phosphorylase Kinase, domain 1"/>
    <property type="match status" value="1"/>
</dbReference>
<feature type="binding site" evidence="25">
    <location>
        <position position="755"/>
    </location>
    <ligand>
        <name>ATP</name>
        <dbReference type="ChEBI" id="CHEBI:30616"/>
    </ligand>
</feature>
<dbReference type="Pfam" id="PF00560">
    <property type="entry name" value="LRR_1"/>
    <property type="match status" value="3"/>
</dbReference>
<dbReference type="GO" id="GO:0005886">
    <property type="term" value="C:plasma membrane"/>
    <property type="evidence" value="ECO:0007669"/>
    <property type="project" value="UniProtKB-SubCell"/>
</dbReference>
<feature type="transmembrane region" description="Helical" evidence="26">
    <location>
        <begin position="665"/>
        <end position="689"/>
    </location>
</feature>
<keyword evidence="13 25" id="KW-0547">Nucleotide-binding</keyword>
<evidence type="ECO:0000256" key="14">
    <source>
        <dbReference type="ARBA" id="ARBA00022777"/>
    </source>
</evidence>
<evidence type="ECO:0000256" key="4">
    <source>
        <dbReference type="ARBA" id="ARBA00012513"/>
    </source>
</evidence>
<evidence type="ECO:0000256" key="10">
    <source>
        <dbReference type="ARBA" id="ARBA00022692"/>
    </source>
</evidence>
<dbReference type="SMART" id="SM00369">
    <property type="entry name" value="LRR_TYP"/>
    <property type="match status" value="8"/>
</dbReference>
<comment type="catalytic activity">
    <reaction evidence="21">
        <text>L-seryl-[protein] + ATP = O-phospho-L-seryl-[protein] + ADP + H(+)</text>
        <dbReference type="Rhea" id="RHEA:17989"/>
        <dbReference type="Rhea" id="RHEA-COMP:9863"/>
        <dbReference type="Rhea" id="RHEA-COMP:11604"/>
        <dbReference type="ChEBI" id="CHEBI:15378"/>
        <dbReference type="ChEBI" id="CHEBI:29999"/>
        <dbReference type="ChEBI" id="CHEBI:30616"/>
        <dbReference type="ChEBI" id="CHEBI:83421"/>
        <dbReference type="ChEBI" id="CHEBI:456216"/>
        <dbReference type="EC" id="2.7.11.1"/>
    </reaction>
</comment>
<dbReference type="PROSITE" id="PS50011">
    <property type="entry name" value="PROTEIN_KINASE_DOM"/>
    <property type="match status" value="1"/>
</dbReference>
<keyword evidence="11 27" id="KW-0732">Signal</keyword>
<feature type="domain" description="Protein kinase" evidence="28">
    <location>
        <begin position="722"/>
        <end position="1025"/>
    </location>
</feature>
<protein>
    <recommendedName>
        <fullName evidence="24">Receptor kinase-like protein Xa21</fullName>
        <ecNumber evidence="4">2.7.11.1</ecNumber>
    </recommendedName>
</protein>
<reference evidence="29" key="1">
    <citation type="journal article" date="2015" name="Nat. Genet.">
        <title>The pineapple genome and the evolution of CAM photosynthesis.</title>
        <authorList>
            <person name="Ming R."/>
            <person name="VanBuren R."/>
            <person name="Wai C.M."/>
            <person name="Tang H."/>
            <person name="Schatz M.C."/>
            <person name="Bowers J.E."/>
            <person name="Lyons E."/>
            <person name="Wang M.L."/>
            <person name="Chen J."/>
            <person name="Biggers E."/>
            <person name="Zhang J."/>
            <person name="Huang L."/>
            <person name="Zhang L."/>
            <person name="Miao W."/>
            <person name="Zhang J."/>
            <person name="Ye Z."/>
            <person name="Miao C."/>
            <person name="Lin Z."/>
            <person name="Wang H."/>
            <person name="Zhou H."/>
            <person name="Yim W.C."/>
            <person name="Priest H.D."/>
            <person name="Zheng C."/>
            <person name="Woodhouse M."/>
            <person name="Edger P.P."/>
            <person name="Guyot R."/>
            <person name="Guo H.B."/>
            <person name="Guo H."/>
            <person name="Zheng G."/>
            <person name="Singh R."/>
            <person name="Sharma A."/>
            <person name="Min X."/>
            <person name="Zheng Y."/>
            <person name="Lee H."/>
            <person name="Gurtowski J."/>
            <person name="Sedlazeck F.J."/>
            <person name="Harkess A."/>
            <person name="McKain M.R."/>
            <person name="Liao Z."/>
            <person name="Fang J."/>
            <person name="Liu J."/>
            <person name="Zhang X."/>
            <person name="Zhang Q."/>
            <person name="Hu W."/>
            <person name="Qin Y."/>
            <person name="Wang K."/>
            <person name="Chen L.Y."/>
            <person name="Shirley N."/>
            <person name="Lin Y.R."/>
            <person name="Liu L.Y."/>
            <person name="Hernandez A.G."/>
            <person name="Wright C.L."/>
            <person name="Bulone V."/>
            <person name="Tuskan G.A."/>
            <person name="Heath K."/>
            <person name="Zee F."/>
            <person name="Moore P.H."/>
            <person name="Sunkar R."/>
            <person name="Leebens-Mack J.H."/>
            <person name="Mockler T."/>
            <person name="Bennetzen J.L."/>
            <person name="Freeling M."/>
            <person name="Sankoff D."/>
            <person name="Paterson A.H."/>
            <person name="Zhu X."/>
            <person name="Yang X."/>
            <person name="Smith J.A."/>
            <person name="Cushman J.C."/>
            <person name="Paull R.E."/>
            <person name="Yu Q."/>
        </authorList>
    </citation>
    <scope>NUCLEOTIDE SEQUENCE [LARGE SCALE GENOMIC DNA]</scope>
    <source>
        <strain evidence="29">cv. F153</strain>
    </source>
</reference>
<dbReference type="Proteomes" id="UP000515123">
    <property type="component" value="Linkage group 16"/>
</dbReference>
<evidence type="ECO:0000256" key="20">
    <source>
        <dbReference type="ARBA" id="ARBA00047899"/>
    </source>
</evidence>
<evidence type="ECO:0000256" key="3">
    <source>
        <dbReference type="ARBA" id="ARBA00008684"/>
    </source>
</evidence>
<keyword evidence="12" id="KW-0677">Repeat</keyword>
<evidence type="ECO:0000256" key="12">
    <source>
        <dbReference type="ARBA" id="ARBA00022737"/>
    </source>
</evidence>
<keyword evidence="18" id="KW-0675">Receptor</keyword>
<dbReference type="GO" id="GO:0005524">
    <property type="term" value="F:ATP binding"/>
    <property type="evidence" value="ECO:0007669"/>
    <property type="project" value="UniProtKB-UniRule"/>
</dbReference>
<dbReference type="PROSITE" id="PS00107">
    <property type="entry name" value="PROTEIN_KINASE_ATP"/>
    <property type="match status" value="1"/>
</dbReference>
<evidence type="ECO:0000256" key="24">
    <source>
        <dbReference type="ARBA" id="ARBA00072040"/>
    </source>
</evidence>
<dbReference type="FunFam" id="3.30.200.20:FF:000432">
    <property type="entry name" value="LRR receptor-like serine/threonine-protein kinase EFR"/>
    <property type="match status" value="1"/>
</dbReference>
<dbReference type="InterPro" id="IPR003591">
    <property type="entry name" value="Leu-rich_rpt_typical-subtyp"/>
</dbReference>
<dbReference type="GO" id="GO:0004674">
    <property type="term" value="F:protein serine/threonine kinase activity"/>
    <property type="evidence" value="ECO:0007669"/>
    <property type="project" value="UniProtKB-KW"/>
</dbReference>
<dbReference type="FunFam" id="3.80.10.10:FF:001158">
    <property type="entry name" value="Leucine-rich repeat protein kinase family protein"/>
    <property type="match status" value="1"/>
</dbReference>
<dbReference type="FunFam" id="3.80.10.10:FF:000275">
    <property type="entry name" value="Leucine-rich repeat receptor-like protein kinase"/>
    <property type="match status" value="1"/>
</dbReference>
<dbReference type="InterPro" id="IPR000719">
    <property type="entry name" value="Prot_kinase_dom"/>
</dbReference>
<dbReference type="Pfam" id="PF08263">
    <property type="entry name" value="LRRNT_2"/>
    <property type="match status" value="1"/>
</dbReference>
<dbReference type="CDD" id="cd14066">
    <property type="entry name" value="STKc_IRAK"/>
    <property type="match status" value="1"/>
</dbReference>
<keyword evidence="6" id="KW-0723">Serine/threonine-protein kinase</keyword>
<feature type="chain" id="PRO_5028295596" description="Receptor kinase-like protein Xa21" evidence="27">
    <location>
        <begin position="28"/>
        <end position="1034"/>
    </location>
</feature>
<dbReference type="GeneID" id="109722626"/>
<keyword evidence="8" id="KW-0433">Leucine-rich repeat</keyword>
<evidence type="ECO:0000313" key="30">
    <source>
        <dbReference type="RefSeq" id="XP_020106316.1"/>
    </source>
</evidence>
<evidence type="ECO:0000256" key="19">
    <source>
        <dbReference type="ARBA" id="ARBA00023180"/>
    </source>
</evidence>
<dbReference type="InterPro" id="IPR008271">
    <property type="entry name" value="Ser/Thr_kinase_AS"/>
</dbReference>
<evidence type="ECO:0000256" key="2">
    <source>
        <dbReference type="ARBA" id="ARBA00004389"/>
    </source>
</evidence>
<keyword evidence="15 25" id="KW-0067">ATP-binding</keyword>
<evidence type="ECO:0000256" key="13">
    <source>
        <dbReference type="ARBA" id="ARBA00022741"/>
    </source>
</evidence>
<dbReference type="PANTHER" id="PTHR45974">
    <property type="entry name" value="RECEPTOR-LIKE PROTEIN 55"/>
    <property type="match status" value="1"/>
</dbReference>
<dbReference type="InterPro" id="IPR032675">
    <property type="entry name" value="LRR_dom_sf"/>
</dbReference>
<comment type="subcellular location">
    <subcellularLocation>
        <location evidence="1">Cell membrane</location>
        <topology evidence="1">Single-pass type I membrane protein</topology>
    </subcellularLocation>
    <subcellularLocation>
        <location evidence="2">Endoplasmic reticulum membrane</location>
        <topology evidence="2">Single-pass membrane protein</topology>
    </subcellularLocation>
</comment>
<evidence type="ECO:0000256" key="16">
    <source>
        <dbReference type="ARBA" id="ARBA00022989"/>
    </source>
</evidence>
<comment type="function">
    <text evidence="22">Receptor kinase that detects X.oryzae pv. oryzae protein Ax21 to promote innate immunity. Following X.oryzae pv. oryzae protein Ax21 detection, undergoes cleavage, releasing the processed protein kinase Xa21 chain.</text>
</comment>
<evidence type="ECO:0000256" key="26">
    <source>
        <dbReference type="SAM" id="Phobius"/>
    </source>
</evidence>
<dbReference type="Gramene" id="Aco005901.1.mrna1">
    <property type="protein sequence ID" value="Aco005901.1.mrna1"/>
    <property type="gene ID" value="Aco005901.1.path1"/>
</dbReference>
<evidence type="ECO:0000256" key="15">
    <source>
        <dbReference type="ARBA" id="ARBA00022840"/>
    </source>
</evidence>
<evidence type="ECO:0000259" key="28">
    <source>
        <dbReference type="PROSITE" id="PS50011"/>
    </source>
</evidence>
<keyword evidence="19" id="KW-0325">Glycoprotein</keyword>
<dbReference type="SMART" id="SM00220">
    <property type="entry name" value="S_TKc"/>
    <property type="match status" value="1"/>
</dbReference>
<keyword evidence="17 26" id="KW-0472">Membrane</keyword>
<keyword evidence="9" id="KW-0808">Transferase</keyword>
<dbReference type="GO" id="GO:0005789">
    <property type="term" value="C:endoplasmic reticulum membrane"/>
    <property type="evidence" value="ECO:0007669"/>
    <property type="project" value="UniProtKB-SubCell"/>
</dbReference>
<organism evidence="29 30">
    <name type="scientific">Ananas comosus</name>
    <name type="common">Pineapple</name>
    <name type="synonym">Ananas ananas</name>
    <dbReference type="NCBI Taxonomy" id="4615"/>
    <lineage>
        <taxon>Eukaryota</taxon>
        <taxon>Viridiplantae</taxon>
        <taxon>Streptophyta</taxon>
        <taxon>Embryophyta</taxon>
        <taxon>Tracheophyta</taxon>
        <taxon>Spermatophyta</taxon>
        <taxon>Magnoliopsida</taxon>
        <taxon>Liliopsida</taxon>
        <taxon>Poales</taxon>
        <taxon>Bromeliaceae</taxon>
        <taxon>Bromelioideae</taxon>
        <taxon>Ananas</taxon>
    </lineage>
</organism>
<keyword evidence="10 26" id="KW-0812">Transmembrane</keyword>
<evidence type="ECO:0000256" key="17">
    <source>
        <dbReference type="ARBA" id="ARBA00023136"/>
    </source>
</evidence>
<keyword evidence="29" id="KW-1185">Reference proteome</keyword>
<evidence type="ECO:0000256" key="18">
    <source>
        <dbReference type="ARBA" id="ARBA00023170"/>
    </source>
</evidence>
<evidence type="ECO:0000256" key="8">
    <source>
        <dbReference type="ARBA" id="ARBA00022614"/>
    </source>
</evidence>
<comment type="similarity">
    <text evidence="3">Belongs to the protein kinase superfamily. Ser/Thr protein kinase family.</text>
</comment>
<dbReference type="FunFam" id="1.10.510.10:FF:000358">
    <property type="entry name" value="Putative leucine-rich repeat receptor-like serine/threonine-protein kinase"/>
    <property type="match status" value="1"/>
</dbReference>
<dbReference type="Gene3D" id="3.80.10.10">
    <property type="entry name" value="Ribonuclease Inhibitor"/>
    <property type="match status" value="3"/>
</dbReference>
<feature type="signal peptide" evidence="27">
    <location>
        <begin position="1"/>
        <end position="27"/>
    </location>
</feature>
<name>A0A6P5GCH2_ANACO</name>
<dbReference type="Pfam" id="PF23598">
    <property type="entry name" value="LRR_14"/>
    <property type="match status" value="2"/>
</dbReference>
<dbReference type="RefSeq" id="XP_020106316.1">
    <property type="nucleotide sequence ID" value="XM_020250727.1"/>
</dbReference>
<dbReference type="InterPro" id="IPR013210">
    <property type="entry name" value="LRR_N_plant-typ"/>
</dbReference>
<dbReference type="InterPro" id="IPR055414">
    <property type="entry name" value="LRR_R13L4/SHOC2-like"/>
</dbReference>
<dbReference type="PROSITE" id="PS51257">
    <property type="entry name" value="PROKAR_LIPOPROTEIN"/>
    <property type="match status" value="1"/>
</dbReference>
<proteinExistence type="inferred from homology"/>
<evidence type="ECO:0000256" key="27">
    <source>
        <dbReference type="SAM" id="SignalP"/>
    </source>
</evidence>
<evidence type="ECO:0000256" key="9">
    <source>
        <dbReference type="ARBA" id="ARBA00022679"/>
    </source>
</evidence>
<sequence>MSLLHSRSTFAILVALLVLFSCHHHRAISSRAHAVAVLLDTTNAATDRLALLSFKSLLTDPSHALSSWNESAPFCSWQGIECGGRRHPDRVTALSLSSLNLAGAFPPSVANLTFLKTIDLSNNQLDGQVPIELGRLSRLQYLNLSHNSLRGSIPAALGRCSALETIALGYNQLEGEIPPDLANLSSLTYLDLYRNTLSGQIPHSLGNLTSLRLLNLMRTQLSGAIPSTLGRLSNLKFLYLSINNLSGTIPPAIWNISSLVDLLVGGNERLTGRIPQDVGETLPRLEALFMYQNQFHGPIPASLANATRLSDIEINTNFFSGTIPPEIGSLQLLQKLLLYENSLEVKEPDDWSFFTALTNCSNLQYLLLHNNKLSGLLPTSISNLSVSIVFITLGSNSFSGNVPEGIGNLVNLNLFSIGNNTLAGSLPASIGMLKNLQKLDFSYNNFTGEIPSTIGNLSRLLVLYLPSNEFSGNIPKTLGNLHHLQQLDLSYNKLSGMIPEDVMAISSLSTDLVLSHNLLVGPIPSEVGNLKNLEMLDVQGNKLSGTIPSTLGECQVLQFLYAQMNALQGSIPSSFRALKAMQELDLASNNLSGEIPSFFEDYSSLYYLNLSFNNFEGEVPKTGVFSNISAFSIRGNNKLCGGIKQLHLPPCNIKSPQNKHTFRTLIIVILVIVASVIISSILLLFFFFYSRCWPESARDPSTSLKDHLRISYSELVKATDGFSATNLIGTGSYGSVYKGVLEGEGEDSVKVVAVKVLNLQTPGALKSFTAECEAMKNLRHRNLVRIITSCSSSDYNGNEFKALVFEFMPNGSLEDWLHHEASSQAESKHLSLLQRLNIAIDVASALDYLHCHSGTPIVHCDLKPSNVLLDDDMVAHVGDFGLARFRTAQKSASSIGFKGSIGYVAPEYGAGNRVSAHGDIYSFGMLLMEMMTGRRPTDNIFKEDLSLHRYVEIAFPDRVIEIVDTPLLAELADDEDEAFEEKEPTGGKAFQCIVSLLRVGLMCSKQFPTERMLIGDVIKELHVVREMLLGKKDV</sequence>
<dbReference type="PROSITE" id="PS00108">
    <property type="entry name" value="PROTEIN_KINASE_ST"/>
    <property type="match status" value="1"/>
</dbReference>
<evidence type="ECO:0000313" key="29">
    <source>
        <dbReference type="Proteomes" id="UP000515123"/>
    </source>
</evidence>
<dbReference type="InterPro" id="IPR001245">
    <property type="entry name" value="Ser-Thr/Tyr_kinase_cat_dom"/>
</dbReference>
<evidence type="ECO:0000256" key="21">
    <source>
        <dbReference type="ARBA" id="ARBA00048679"/>
    </source>
</evidence>
<dbReference type="PANTHER" id="PTHR45974:SF283">
    <property type="entry name" value="LEUCINE-RICH REPEAT PROTEIN KINASE FAMILY PROTEIN"/>
    <property type="match status" value="1"/>
</dbReference>
<comment type="catalytic activity">
    <reaction evidence="20">
        <text>L-threonyl-[protein] + ATP = O-phospho-L-threonyl-[protein] + ADP + H(+)</text>
        <dbReference type="Rhea" id="RHEA:46608"/>
        <dbReference type="Rhea" id="RHEA-COMP:11060"/>
        <dbReference type="Rhea" id="RHEA-COMP:11605"/>
        <dbReference type="ChEBI" id="CHEBI:15378"/>
        <dbReference type="ChEBI" id="CHEBI:30013"/>
        <dbReference type="ChEBI" id="CHEBI:30616"/>
        <dbReference type="ChEBI" id="CHEBI:61977"/>
        <dbReference type="ChEBI" id="CHEBI:456216"/>
        <dbReference type="EC" id="2.7.11.1"/>
    </reaction>
</comment>
<evidence type="ECO:0000256" key="6">
    <source>
        <dbReference type="ARBA" id="ARBA00022527"/>
    </source>
</evidence>
<evidence type="ECO:0000256" key="11">
    <source>
        <dbReference type="ARBA" id="ARBA00022729"/>
    </source>
</evidence>
<reference evidence="30" key="2">
    <citation type="submission" date="2025-08" db="UniProtKB">
        <authorList>
            <consortium name="RefSeq"/>
        </authorList>
    </citation>
    <scope>IDENTIFICATION</scope>
    <source>
        <tissue evidence="30">Leaf</tissue>
    </source>
</reference>
<dbReference type="InterPro" id="IPR011009">
    <property type="entry name" value="Kinase-like_dom_sf"/>
</dbReference>
<evidence type="ECO:0000256" key="23">
    <source>
        <dbReference type="ARBA" id="ARBA00056628"/>
    </source>
</evidence>
<keyword evidence="16 26" id="KW-1133">Transmembrane helix</keyword>
<comment type="function">
    <text evidence="23">The processed protein kinase Xa21 chain released by protein cleavage after X.oryzae pv. oryzae protein Ax21 detection translocates into the nucleus where it can bind and regulate WRKY62, a transcription factor. Confers resistance to the bacterial pathogen X.oryzae pv. oryzae (Xoo).</text>
</comment>
<dbReference type="Gene3D" id="1.10.510.10">
    <property type="entry name" value="Transferase(Phosphotransferase) domain 1"/>
    <property type="match status" value="1"/>
</dbReference>
<gene>
    <name evidence="30" type="primary">LOC109722626</name>
</gene>
<dbReference type="SUPFAM" id="SSF52058">
    <property type="entry name" value="L domain-like"/>
    <property type="match status" value="2"/>
</dbReference>
<dbReference type="SMART" id="SM00365">
    <property type="entry name" value="LRR_SD22"/>
    <property type="match status" value="7"/>
</dbReference>
<evidence type="ECO:0000256" key="1">
    <source>
        <dbReference type="ARBA" id="ARBA00004251"/>
    </source>
</evidence>
<evidence type="ECO:0000256" key="25">
    <source>
        <dbReference type="PROSITE-ProRule" id="PRU10141"/>
    </source>
</evidence>
<evidence type="ECO:0000256" key="22">
    <source>
        <dbReference type="ARBA" id="ARBA00054320"/>
    </source>
</evidence>
<accession>A0A6P5GCH2</accession>
<dbReference type="PRINTS" id="PR00019">
    <property type="entry name" value="LEURICHRPT"/>
</dbReference>
<keyword evidence="7" id="KW-0597">Phosphoprotein</keyword>
<keyword evidence="5" id="KW-1003">Cell membrane</keyword>
<dbReference type="EC" id="2.7.11.1" evidence="4"/>
<dbReference type="InterPro" id="IPR001611">
    <property type="entry name" value="Leu-rich_rpt"/>
</dbReference>
<dbReference type="FunFam" id="3.80.10.10:FF:000288">
    <property type="entry name" value="LRR receptor-like serine/threonine-protein kinase EFR"/>
    <property type="match status" value="1"/>
</dbReference>
<dbReference type="SUPFAM" id="SSF56112">
    <property type="entry name" value="Protein kinase-like (PK-like)"/>
    <property type="match status" value="1"/>
</dbReference>
<evidence type="ECO:0000256" key="7">
    <source>
        <dbReference type="ARBA" id="ARBA00022553"/>
    </source>
</evidence>
<dbReference type="InterPro" id="IPR017441">
    <property type="entry name" value="Protein_kinase_ATP_BS"/>
</dbReference>
<keyword evidence="14" id="KW-0418">Kinase</keyword>
<dbReference type="Pfam" id="PF07714">
    <property type="entry name" value="PK_Tyr_Ser-Thr"/>
    <property type="match status" value="1"/>
</dbReference>
<dbReference type="OrthoDB" id="676979at2759"/>
<dbReference type="AlphaFoldDB" id="A0A6P5GCH2"/>
<evidence type="ECO:0000256" key="5">
    <source>
        <dbReference type="ARBA" id="ARBA00022475"/>
    </source>
</evidence>